<dbReference type="Proteomes" id="UP000191661">
    <property type="component" value="Unassembled WGS sequence"/>
</dbReference>
<dbReference type="AlphaFoldDB" id="A0A1V6N444"/>
<sequence length="388" mass="42304">MVSMNNEVEKACITGEMDHCMGMDIVGDQLNVYNFRMTCSFAFSLVEELVGHNIWNDSEIGSVTLGIFEKIAYGDNLISYYSNGYLVVYTENNPESVLYIDLVSGIVRDTFDESILGYPCYCGPITDRAVDYADQILSGGQALIDLEKMGNASISFGSAFGFVVNEIVGGSLTLSGLGSLAAFGFVGAVSFGSLAFMAGVIEVCRPYFAWAYDSIGQHDLAEFYRTNDIFDILTDSFTIDLSNIDTLQGVPKGTTIKEIENIGSKLNYYDVIRSGILINLVKDPFKGKNIEISLKAAKEVTKIGKIDGPEGNKTLFFLNFFKAAASNLKLGFKDAGEGIKTNNPPLIAKGIAKIISGAALGEFISFFTLSEIVPKHTWNYIIKIIKNI</sequence>
<feature type="transmembrane region" description="Helical" evidence="1">
    <location>
        <begin position="180"/>
        <end position="201"/>
    </location>
</feature>
<evidence type="ECO:0000313" key="2">
    <source>
        <dbReference type="EMBL" id="OQD59441.1"/>
    </source>
</evidence>
<proteinExistence type="predicted"/>
<keyword evidence="1" id="KW-0472">Membrane</keyword>
<gene>
    <name evidence="2" type="ORF">MBBAR_3c00970</name>
</gene>
<comment type="caution">
    <text evidence="2">The sequence shown here is derived from an EMBL/GenBank/DDBJ whole genome shotgun (WGS) entry which is preliminary data.</text>
</comment>
<keyword evidence="3" id="KW-1185">Reference proteome</keyword>
<evidence type="ECO:0000256" key="1">
    <source>
        <dbReference type="SAM" id="Phobius"/>
    </source>
</evidence>
<evidence type="ECO:0000313" key="3">
    <source>
        <dbReference type="Proteomes" id="UP000191661"/>
    </source>
</evidence>
<name>A0A1V6N444_METAZ</name>
<reference evidence="2 3" key="1">
    <citation type="submission" date="2014-12" db="EMBL/GenBank/DDBJ databases">
        <title>Genome sequence of Methanobrevibacter arboriphilicus DH1, DSM1125.</title>
        <authorList>
            <person name="Poehlein A."/>
            <person name="Thauer R.K."/>
            <person name="Seedorf H."/>
            <person name="Daniel R."/>
        </authorList>
    </citation>
    <scope>NUCLEOTIDE SEQUENCE [LARGE SCALE GENOMIC DNA]</scope>
    <source>
        <strain evidence="2 3">DH1</strain>
    </source>
</reference>
<dbReference type="EMBL" id="JXMW01000003">
    <property type="protein sequence ID" value="OQD59441.1"/>
    <property type="molecule type" value="Genomic_DNA"/>
</dbReference>
<feature type="transmembrane region" description="Helical" evidence="1">
    <location>
        <begin position="154"/>
        <end position="174"/>
    </location>
</feature>
<organism evidence="2 3">
    <name type="scientific">Methanobrevibacter arboriphilus JCM 13429 = DSM 1125</name>
    <dbReference type="NCBI Taxonomy" id="1300164"/>
    <lineage>
        <taxon>Archaea</taxon>
        <taxon>Methanobacteriati</taxon>
        <taxon>Methanobacteriota</taxon>
        <taxon>Methanomada group</taxon>
        <taxon>Methanobacteria</taxon>
        <taxon>Methanobacteriales</taxon>
        <taxon>Methanobacteriaceae</taxon>
        <taxon>Methanobrevibacter</taxon>
    </lineage>
</organism>
<accession>A0A1V6N444</accession>
<keyword evidence="1" id="KW-0812">Transmembrane</keyword>
<keyword evidence="1" id="KW-1133">Transmembrane helix</keyword>
<protein>
    <submittedName>
        <fullName evidence="2">Uncharacterized protein</fullName>
    </submittedName>
</protein>